<dbReference type="RefSeq" id="WP_257718876.1">
    <property type="nucleotide sequence ID" value="NZ_JANJOU010000031.1"/>
</dbReference>
<feature type="signal peptide" evidence="1">
    <location>
        <begin position="1"/>
        <end position="24"/>
    </location>
</feature>
<keyword evidence="1" id="KW-0732">Signal</keyword>
<keyword evidence="3" id="KW-1185">Reference proteome</keyword>
<dbReference type="Pfam" id="PF11454">
    <property type="entry name" value="DUF3016"/>
    <property type="match status" value="1"/>
</dbReference>
<evidence type="ECO:0000256" key="1">
    <source>
        <dbReference type="SAM" id="SignalP"/>
    </source>
</evidence>
<feature type="chain" id="PRO_5046074450" evidence="1">
    <location>
        <begin position="25"/>
        <end position="166"/>
    </location>
</feature>
<accession>A0ABT1XAU8</accession>
<dbReference type="InterPro" id="IPR021557">
    <property type="entry name" value="DUF3016"/>
</dbReference>
<sequence>MRFTAILAGAGLAVLLAGSPYALAGEARVSFVAPERFTDASLNGRRSVDANAPALRELAVHIGRLAQGGLPAGQTLDVEVTDVDLTGQIEPWRIQNPDLRVVTGATWPRIKLRYRLHEGDRTIRSGEELVSDPAFDMRPGRIQSGDRLFSEKAMLDDWFQQRFRAG</sequence>
<reference evidence="2 3" key="1">
    <citation type="submission" date="2022-06" db="EMBL/GenBank/DDBJ databases">
        <title>Roseomonas CN29.</title>
        <authorList>
            <person name="Cheng Y."/>
            <person name="He X."/>
        </authorList>
    </citation>
    <scope>NUCLEOTIDE SEQUENCE [LARGE SCALE GENOMIC DNA]</scope>
    <source>
        <strain evidence="2 3">CN29</strain>
    </source>
</reference>
<proteinExistence type="predicted"/>
<dbReference type="Proteomes" id="UP001524642">
    <property type="component" value="Unassembled WGS sequence"/>
</dbReference>
<evidence type="ECO:0000313" key="2">
    <source>
        <dbReference type="EMBL" id="MCR0985223.1"/>
    </source>
</evidence>
<organism evidence="2 3">
    <name type="scientific">Roseomonas populi</name>
    <dbReference type="NCBI Taxonomy" id="3121582"/>
    <lineage>
        <taxon>Bacteria</taxon>
        <taxon>Pseudomonadati</taxon>
        <taxon>Pseudomonadota</taxon>
        <taxon>Alphaproteobacteria</taxon>
        <taxon>Acetobacterales</taxon>
        <taxon>Roseomonadaceae</taxon>
        <taxon>Roseomonas</taxon>
    </lineage>
</organism>
<gene>
    <name evidence="2" type="ORF">NRP21_24535</name>
</gene>
<name>A0ABT1XAU8_9PROT</name>
<evidence type="ECO:0000313" key="3">
    <source>
        <dbReference type="Proteomes" id="UP001524642"/>
    </source>
</evidence>
<comment type="caution">
    <text evidence="2">The sequence shown here is derived from an EMBL/GenBank/DDBJ whole genome shotgun (WGS) entry which is preliminary data.</text>
</comment>
<dbReference type="EMBL" id="JANJOU010000031">
    <property type="protein sequence ID" value="MCR0985223.1"/>
    <property type="molecule type" value="Genomic_DNA"/>
</dbReference>
<protein>
    <submittedName>
        <fullName evidence="2">DUF3016 domain-containing protein</fullName>
    </submittedName>
</protein>